<protein>
    <submittedName>
        <fullName evidence="2">Uncharacterized protein</fullName>
    </submittedName>
</protein>
<name>A0A8K0P2V8_LADFU</name>
<dbReference type="Proteomes" id="UP000792457">
    <property type="component" value="Unassembled WGS sequence"/>
</dbReference>
<dbReference type="GO" id="GO:0016020">
    <property type="term" value="C:membrane"/>
    <property type="evidence" value="ECO:0007669"/>
    <property type="project" value="TreeGrafter"/>
</dbReference>
<evidence type="ECO:0000313" key="2">
    <source>
        <dbReference type="EMBL" id="KAG8230418.1"/>
    </source>
</evidence>
<feature type="transmembrane region" description="Helical" evidence="1">
    <location>
        <begin position="137"/>
        <end position="157"/>
    </location>
</feature>
<comment type="caution">
    <text evidence="2">The sequence shown here is derived from an EMBL/GenBank/DDBJ whole genome shotgun (WGS) entry which is preliminary data.</text>
</comment>
<dbReference type="PANTHER" id="PTHR12242">
    <property type="entry name" value="OS02G0130600 PROTEIN-RELATED"/>
    <property type="match status" value="1"/>
</dbReference>
<keyword evidence="1" id="KW-1133">Transmembrane helix</keyword>
<feature type="transmembrane region" description="Helical" evidence="1">
    <location>
        <begin position="282"/>
        <end position="307"/>
    </location>
</feature>
<accession>A0A8K0P2V8</accession>
<keyword evidence="3" id="KW-1185">Reference proteome</keyword>
<dbReference type="PANTHER" id="PTHR12242:SF49">
    <property type="entry name" value="HEADBUTT, ISOFORM E"/>
    <property type="match status" value="1"/>
</dbReference>
<feature type="transmembrane region" description="Helical" evidence="1">
    <location>
        <begin position="451"/>
        <end position="476"/>
    </location>
</feature>
<dbReference type="AlphaFoldDB" id="A0A8K0P2V8"/>
<keyword evidence="1" id="KW-0472">Membrane</keyword>
<feature type="transmembrane region" description="Helical" evidence="1">
    <location>
        <begin position="411"/>
        <end position="431"/>
    </location>
</feature>
<feature type="transmembrane region" description="Helical" evidence="1">
    <location>
        <begin position="214"/>
        <end position="235"/>
    </location>
</feature>
<sequence>MTNFCNNLGSLMKPAVNFVSSWRNGLKAEKFKLHHENPEVFILCQWQRKCGISPIYIIYRVLLAVTFFGILISSLCETGKNEAKSNNNEEKYYITTPGDVEVVSTETVIVIKGNNNLTDEPTIDVGPVFVYKWPIYLTNWGITVCTAQAILGAVLVIQKKLSENKPDGEMKKSMSLAYKCYWILYTTASVTALVITVLYWGLVYNSTAGPPSAVGILVHGINSILMLLDITLVAHPLPLQHFYFPVLLAFIYSIFTIIYYLAGGTSRNGSHKIYPQLDWNKPFSLALPTAFGALILVLMVHSLLYGYSELRSYIGRRLKTPKHFYIGEGNDNRGVDVKCSQMSFPSPVSHGAKNVGTVSKANLCHCSHIANSALLTAGPPSAVGILVHGINSILMLLDITLVAHPLPLQHFYFPVLLAFIYSIFTIIYYLAGGTSRNGSHKIYPQLDWNKPFSLALPTAFGALILVLMVHSLLYGYSELRSYIGRRLKTPKHFYIGEGNDNRGVDVKFKNRVPIRGYGFATVLIVTDQKCGPKSFAKSFRPVYSPDKLAIQEKKSNHQKENPCKIHRFKVCMLLSTDGNVKYRSLGS</sequence>
<dbReference type="EMBL" id="KZ308484">
    <property type="protein sequence ID" value="KAG8230418.1"/>
    <property type="molecule type" value="Genomic_DNA"/>
</dbReference>
<feature type="transmembrane region" description="Helical" evidence="1">
    <location>
        <begin position="178"/>
        <end position="202"/>
    </location>
</feature>
<gene>
    <name evidence="2" type="ORF">J437_LFUL010219</name>
</gene>
<dbReference type="OrthoDB" id="419711at2759"/>
<feature type="transmembrane region" description="Helical" evidence="1">
    <location>
        <begin position="57"/>
        <end position="75"/>
    </location>
</feature>
<evidence type="ECO:0000256" key="1">
    <source>
        <dbReference type="SAM" id="Phobius"/>
    </source>
</evidence>
<keyword evidence="1" id="KW-0812">Transmembrane</keyword>
<dbReference type="InterPro" id="IPR049352">
    <property type="entry name" value="Rost"/>
</dbReference>
<dbReference type="Pfam" id="PF21534">
    <property type="entry name" value="Rost"/>
    <property type="match status" value="2"/>
</dbReference>
<reference evidence="2" key="2">
    <citation type="submission" date="2017-10" db="EMBL/GenBank/DDBJ databases">
        <title>Ladona fulva Genome sequencing and assembly.</title>
        <authorList>
            <person name="Murali S."/>
            <person name="Richards S."/>
            <person name="Bandaranaike D."/>
            <person name="Bellair M."/>
            <person name="Blankenburg K."/>
            <person name="Chao H."/>
            <person name="Dinh H."/>
            <person name="Doddapaneni H."/>
            <person name="Dugan-Rocha S."/>
            <person name="Elkadiri S."/>
            <person name="Gnanaolivu R."/>
            <person name="Hernandez B."/>
            <person name="Skinner E."/>
            <person name="Javaid M."/>
            <person name="Lee S."/>
            <person name="Li M."/>
            <person name="Ming W."/>
            <person name="Munidasa M."/>
            <person name="Muniz J."/>
            <person name="Nguyen L."/>
            <person name="Hughes D."/>
            <person name="Osuji N."/>
            <person name="Pu L.-L."/>
            <person name="Puazo M."/>
            <person name="Qu C."/>
            <person name="Quiroz J."/>
            <person name="Raj R."/>
            <person name="Weissenberger G."/>
            <person name="Xin Y."/>
            <person name="Zou X."/>
            <person name="Han Y."/>
            <person name="Worley K."/>
            <person name="Muzny D."/>
            <person name="Gibbs R."/>
        </authorList>
    </citation>
    <scope>NUCLEOTIDE SEQUENCE</scope>
    <source>
        <strain evidence="2">Sampled in the wild</strain>
    </source>
</reference>
<evidence type="ECO:0000313" key="3">
    <source>
        <dbReference type="Proteomes" id="UP000792457"/>
    </source>
</evidence>
<reference evidence="2" key="1">
    <citation type="submission" date="2013-04" db="EMBL/GenBank/DDBJ databases">
        <authorList>
            <person name="Qu J."/>
            <person name="Murali S.C."/>
            <person name="Bandaranaike D."/>
            <person name="Bellair M."/>
            <person name="Blankenburg K."/>
            <person name="Chao H."/>
            <person name="Dinh H."/>
            <person name="Doddapaneni H."/>
            <person name="Downs B."/>
            <person name="Dugan-Rocha S."/>
            <person name="Elkadiri S."/>
            <person name="Gnanaolivu R.D."/>
            <person name="Hernandez B."/>
            <person name="Javaid M."/>
            <person name="Jayaseelan J.C."/>
            <person name="Lee S."/>
            <person name="Li M."/>
            <person name="Ming W."/>
            <person name="Munidasa M."/>
            <person name="Muniz J."/>
            <person name="Nguyen L."/>
            <person name="Ongeri F."/>
            <person name="Osuji N."/>
            <person name="Pu L.-L."/>
            <person name="Puazo M."/>
            <person name="Qu C."/>
            <person name="Quiroz J."/>
            <person name="Raj R."/>
            <person name="Weissenberger G."/>
            <person name="Xin Y."/>
            <person name="Zou X."/>
            <person name="Han Y."/>
            <person name="Richards S."/>
            <person name="Worley K."/>
            <person name="Muzny D."/>
            <person name="Gibbs R."/>
        </authorList>
    </citation>
    <scope>NUCLEOTIDE SEQUENCE</scope>
    <source>
        <strain evidence="2">Sampled in the wild</strain>
    </source>
</reference>
<feature type="transmembrane region" description="Helical" evidence="1">
    <location>
        <begin position="242"/>
        <end position="262"/>
    </location>
</feature>
<proteinExistence type="predicted"/>
<organism evidence="2 3">
    <name type="scientific">Ladona fulva</name>
    <name type="common">Scarce chaser dragonfly</name>
    <name type="synonym">Libellula fulva</name>
    <dbReference type="NCBI Taxonomy" id="123851"/>
    <lineage>
        <taxon>Eukaryota</taxon>
        <taxon>Metazoa</taxon>
        <taxon>Ecdysozoa</taxon>
        <taxon>Arthropoda</taxon>
        <taxon>Hexapoda</taxon>
        <taxon>Insecta</taxon>
        <taxon>Pterygota</taxon>
        <taxon>Palaeoptera</taxon>
        <taxon>Odonata</taxon>
        <taxon>Epiprocta</taxon>
        <taxon>Anisoptera</taxon>
        <taxon>Libelluloidea</taxon>
        <taxon>Libellulidae</taxon>
        <taxon>Ladona</taxon>
    </lineage>
</organism>